<keyword evidence="2" id="KW-0663">Pyridoxal phosphate</keyword>
<dbReference type="RefSeq" id="WP_172165514.1">
    <property type="nucleotide sequence ID" value="NZ_CP053716.1"/>
</dbReference>
<keyword evidence="4" id="KW-0032">Aminotransferase</keyword>
<dbReference type="GO" id="GO:0008483">
    <property type="term" value="F:transaminase activity"/>
    <property type="evidence" value="ECO:0007669"/>
    <property type="project" value="UniProtKB-KW"/>
</dbReference>
<reference evidence="5" key="1">
    <citation type="submission" date="2020-05" db="EMBL/GenBank/DDBJ databases">
        <title>Novel species in genus Nocardioides.</title>
        <authorList>
            <person name="Zhang G."/>
        </authorList>
    </citation>
    <scope>NUCLEOTIDE SEQUENCE [LARGE SCALE GENOMIC DNA]</scope>
    <source>
        <strain evidence="5">zg-1050</strain>
    </source>
</reference>
<dbReference type="EMBL" id="CP053716">
    <property type="protein sequence ID" value="QKF06877.1"/>
    <property type="molecule type" value="Genomic_DNA"/>
</dbReference>
<dbReference type="Gene3D" id="3.40.640.10">
    <property type="entry name" value="Type I PLP-dependent aspartate aminotransferase-like (Major domain)"/>
    <property type="match status" value="1"/>
</dbReference>
<evidence type="ECO:0000256" key="1">
    <source>
        <dbReference type="ARBA" id="ARBA00001933"/>
    </source>
</evidence>
<evidence type="ECO:0000313" key="4">
    <source>
        <dbReference type="EMBL" id="QKF06877.1"/>
    </source>
</evidence>
<evidence type="ECO:0000313" key="5">
    <source>
        <dbReference type="Proteomes" id="UP000503297"/>
    </source>
</evidence>
<gene>
    <name evidence="4" type="ORF">HLV38_01135</name>
</gene>
<sequence length="345" mass="37649">MRRFVHGGDVYERDVSLDFSANVNPLGMPQEAREALCCEAASFERYPDPHCRELVRALARHEDVPGAWLVPTAGASDLIMRVALALRPREALVTAPCYDGYLKALDLVGARVRAHGLDPASGLALDEGFVRAIERGCRLVVICAPHNPSGLLPDRSLVRAACERARAVGAAVLIDQTFLGFTDEESYAPWCADFPNLVVMGAFTKLYALAGLRLGFGMCADPALRAALVNWGCDWAVSGPAQVAGVACVRAAARGFVTDTRAVVGPARVRLRSQLQRMGMETLPGTANFLLFRAPRPLFRDLLAHGMMVRDCSSYRGLDARWHRCAVRLPAQNDRLVRAIEEVIR</sequence>
<comment type="cofactor">
    <cofactor evidence="1">
        <name>pyridoxal 5'-phosphate</name>
        <dbReference type="ChEBI" id="CHEBI:597326"/>
    </cofactor>
</comment>
<dbReference type="Pfam" id="PF00155">
    <property type="entry name" value="Aminotran_1_2"/>
    <property type="match status" value="1"/>
</dbReference>
<accession>A0A6M8IZY7</accession>
<dbReference type="KEGG" id="bwa:HLV38_01135"/>
<feature type="domain" description="Aminotransferase class I/classII large" evidence="3">
    <location>
        <begin position="17"/>
        <end position="340"/>
    </location>
</feature>
<dbReference type="PANTHER" id="PTHR42885:SF1">
    <property type="entry name" value="THREONINE-PHOSPHATE DECARBOXYLASE"/>
    <property type="match status" value="1"/>
</dbReference>
<dbReference type="InterPro" id="IPR004839">
    <property type="entry name" value="Aminotransferase_I/II_large"/>
</dbReference>
<dbReference type="InterPro" id="IPR015424">
    <property type="entry name" value="PyrdxlP-dep_Trfase"/>
</dbReference>
<keyword evidence="4" id="KW-0808">Transferase</keyword>
<keyword evidence="5" id="KW-1185">Reference proteome</keyword>
<protein>
    <submittedName>
        <fullName evidence="4">Aminotransferase class I/II-fold pyridoxal phosphate-dependent enzyme</fullName>
    </submittedName>
</protein>
<dbReference type="SUPFAM" id="SSF53383">
    <property type="entry name" value="PLP-dependent transferases"/>
    <property type="match status" value="1"/>
</dbReference>
<proteinExistence type="predicted"/>
<dbReference type="GO" id="GO:0030170">
    <property type="term" value="F:pyridoxal phosphate binding"/>
    <property type="evidence" value="ECO:0007669"/>
    <property type="project" value="InterPro"/>
</dbReference>
<dbReference type="InterPro" id="IPR015422">
    <property type="entry name" value="PyrdxlP-dep_Trfase_small"/>
</dbReference>
<dbReference type="PANTHER" id="PTHR42885">
    <property type="entry name" value="HISTIDINOL-PHOSPHATE AMINOTRANSFERASE-RELATED"/>
    <property type="match status" value="1"/>
</dbReference>
<dbReference type="InterPro" id="IPR015421">
    <property type="entry name" value="PyrdxlP-dep_Trfase_major"/>
</dbReference>
<name>A0A6M8IZY7_9ACTN</name>
<organism evidence="4 5">
    <name type="scientific">Berryella wangjianweii</name>
    <dbReference type="NCBI Taxonomy" id="2734634"/>
    <lineage>
        <taxon>Bacteria</taxon>
        <taxon>Bacillati</taxon>
        <taxon>Actinomycetota</taxon>
        <taxon>Coriobacteriia</taxon>
        <taxon>Eggerthellales</taxon>
        <taxon>Eggerthellaceae</taxon>
        <taxon>Berryella</taxon>
    </lineage>
</organism>
<dbReference type="CDD" id="cd00609">
    <property type="entry name" value="AAT_like"/>
    <property type="match status" value="1"/>
</dbReference>
<dbReference type="AlphaFoldDB" id="A0A6M8IZY7"/>
<dbReference type="Gene3D" id="3.90.1150.10">
    <property type="entry name" value="Aspartate Aminotransferase, domain 1"/>
    <property type="match status" value="1"/>
</dbReference>
<evidence type="ECO:0000256" key="2">
    <source>
        <dbReference type="ARBA" id="ARBA00022898"/>
    </source>
</evidence>
<evidence type="ECO:0000259" key="3">
    <source>
        <dbReference type="Pfam" id="PF00155"/>
    </source>
</evidence>
<dbReference type="Proteomes" id="UP000503297">
    <property type="component" value="Chromosome"/>
</dbReference>